<reference evidence="6" key="1">
    <citation type="journal article" date="2021" name="PeerJ">
        <title>Extensive microbial diversity within the chicken gut microbiome revealed by metagenomics and culture.</title>
        <authorList>
            <person name="Gilroy R."/>
            <person name="Ravi A."/>
            <person name="Getino M."/>
            <person name="Pursley I."/>
            <person name="Horton D.L."/>
            <person name="Alikhan N.F."/>
            <person name="Baker D."/>
            <person name="Gharbi K."/>
            <person name="Hall N."/>
            <person name="Watson M."/>
            <person name="Adriaenssens E.M."/>
            <person name="Foster-Nyarko E."/>
            <person name="Jarju S."/>
            <person name="Secka A."/>
            <person name="Antonio M."/>
            <person name="Oren A."/>
            <person name="Chaudhuri R.R."/>
            <person name="La Ragione R."/>
            <person name="Hildebrand F."/>
            <person name="Pallen M.J."/>
        </authorList>
    </citation>
    <scope>NUCLEOTIDE SEQUENCE</scope>
    <source>
        <strain evidence="6">CHK179-7159</strain>
    </source>
</reference>
<dbReference type="PROSITE" id="PS51149">
    <property type="entry name" value="GLY_RADICAL_2"/>
    <property type="match status" value="1"/>
</dbReference>
<dbReference type="Proteomes" id="UP000886858">
    <property type="component" value="Unassembled WGS sequence"/>
</dbReference>
<comment type="caution">
    <text evidence="6">The sequence shown here is derived from an EMBL/GenBank/DDBJ whole genome shotgun (WGS) entry which is preliminary data.</text>
</comment>
<reference evidence="6" key="2">
    <citation type="submission" date="2021-04" db="EMBL/GenBank/DDBJ databases">
        <authorList>
            <person name="Gilroy R."/>
        </authorList>
    </citation>
    <scope>NUCLEOTIDE SEQUENCE</scope>
    <source>
        <strain evidence="6">CHK179-7159</strain>
    </source>
</reference>
<feature type="modified residue" description="Glycine radical" evidence="3">
    <location>
        <position position="723"/>
    </location>
</feature>
<feature type="domain" description="Glycine radical" evidence="4">
    <location>
        <begin position="627"/>
        <end position="748"/>
    </location>
</feature>
<dbReference type="PANTHER" id="PTHR43641:SF2">
    <property type="entry name" value="DEHYDRATASE YBIW-RELATED"/>
    <property type="match status" value="1"/>
</dbReference>
<feature type="domain" description="PFL" evidence="5">
    <location>
        <begin position="1"/>
        <end position="620"/>
    </location>
</feature>
<name>A0A9D2I5H2_9FIRM</name>
<proteinExistence type="predicted"/>
<evidence type="ECO:0008006" key="8">
    <source>
        <dbReference type="Google" id="ProtNLM"/>
    </source>
</evidence>
<dbReference type="InterPro" id="IPR051215">
    <property type="entry name" value="GRE"/>
</dbReference>
<evidence type="ECO:0000256" key="2">
    <source>
        <dbReference type="ARBA" id="ARBA00023239"/>
    </source>
</evidence>
<dbReference type="Pfam" id="PF02901">
    <property type="entry name" value="PFL-like"/>
    <property type="match status" value="1"/>
</dbReference>
<dbReference type="GO" id="GO:0016829">
    <property type="term" value="F:lyase activity"/>
    <property type="evidence" value="ECO:0007669"/>
    <property type="project" value="UniProtKB-KW"/>
</dbReference>
<dbReference type="EMBL" id="DWYY01000035">
    <property type="protein sequence ID" value="HJA92059.1"/>
    <property type="molecule type" value="Genomic_DNA"/>
</dbReference>
<dbReference type="GO" id="GO:0005829">
    <property type="term" value="C:cytosol"/>
    <property type="evidence" value="ECO:0007669"/>
    <property type="project" value="TreeGrafter"/>
</dbReference>
<dbReference type="SUPFAM" id="SSF51998">
    <property type="entry name" value="PFL-like glycyl radical enzymes"/>
    <property type="match status" value="1"/>
</dbReference>
<dbReference type="AlphaFoldDB" id="A0A9D2I5H2"/>
<evidence type="ECO:0000259" key="5">
    <source>
        <dbReference type="PROSITE" id="PS51554"/>
    </source>
</evidence>
<dbReference type="InterPro" id="IPR001150">
    <property type="entry name" value="Gly_radical"/>
</dbReference>
<dbReference type="PANTHER" id="PTHR43641">
    <property type="entry name" value="FORMATE ACETYLTRANSFERASE 3-RELATED"/>
    <property type="match status" value="1"/>
</dbReference>
<organism evidence="6 7">
    <name type="scientific">Candidatus Eisenbergiella merdipullorum</name>
    <dbReference type="NCBI Taxonomy" id="2838553"/>
    <lineage>
        <taxon>Bacteria</taxon>
        <taxon>Bacillati</taxon>
        <taxon>Bacillota</taxon>
        <taxon>Clostridia</taxon>
        <taxon>Lachnospirales</taxon>
        <taxon>Lachnospiraceae</taxon>
        <taxon>Eisenbergiella</taxon>
    </lineage>
</organism>
<sequence>MSLIKEEDRLYIENKYHNTQEPFDPYQRRAYNGYEYDPSTGLTTQEIKEGLKRLEPELEKLPHPVAKAKAIAYVIDNDRIDVNEHDYFGGLYTWNREIGMVTVDKWNREVFQEKIPETDRLMKDFNASGAIMIWPDYDHVIPDWESLMKLGFPGILNRAEEYHAARKASGRMTEEEDAFYEGIRISYEAILKLVRRYREYALTKSHEKAKKIAASMRHLEEGPPQDIFDAMQLIYLYFMISESIDYYQVRSLGNGLDRTLYPFYLHDLETGTYTREEIRGFLAYFMMQWSAIGNYWGQPFYLGGTDSSGKNRINDLSYDILEVYSELGIYNPKIQIKVSHDIPEKFLHMCMEQVRNGDGNMVFCCEPGMRRAVMKYGATYEEAVDFDIRGCYETGVRANEVVQSTGYINGLKAVLYVLSNGFDDRLGKQLGLSTGELSGFRSFEDFYEAFLKQLTHLIDSTMAMADSYEKYMGYVNPSSIYSGTIVHSLECARDGYQDGVRFNNSAILIIGFATMIDALMAVKELVYDKKEVSLTELREILKNDWEGHELLRMKALNSVHKYGNADSITDAYADAVAGYFTTKVDNTPNTRGGVYKAVLHAAMAFVWLGEKTGATPDGRKAGEEMSKNGSPTVGMDRNGVTALIHSATGIHLSDFTESACVDVMLHPSAVQGEDGLKAMESILMTYLDEEGMSIQFNVFDEQKLLDAQEHPEKYRTLQVRVCGWNVLWNNLSRKEQDAYIKRARNIQD</sequence>
<evidence type="ECO:0000256" key="3">
    <source>
        <dbReference type="PROSITE-ProRule" id="PRU00493"/>
    </source>
</evidence>
<keyword evidence="2" id="KW-0456">Lyase</keyword>
<evidence type="ECO:0000256" key="1">
    <source>
        <dbReference type="ARBA" id="ARBA00022818"/>
    </source>
</evidence>
<evidence type="ECO:0000259" key="4">
    <source>
        <dbReference type="PROSITE" id="PS51149"/>
    </source>
</evidence>
<dbReference type="InterPro" id="IPR004184">
    <property type="entry name" value="PFL_dom"/>
</dbReference>
<dbReference type="Gene3D" id="3.20.70.20">
    <property type="match status" value="1"/>
</dbReference>
<evidence type="ECO:0000313" key="6">
    <source>
        <dbReference type="EMBL" id="HJA92059.1"/>
    </source>
</evidence>
<dbReference type="Pfam" id="PF01228">
    <property type="entry name" value="Gly_radical"/>
    <property type="match status" value="1"/>
</dbReference>
<gene>
    <name evidence="6" type="ORF">H9717_02885</name>
</gene>
<accession>A0A9D2I5H2</accession>
<keyword evidence="1 3" id="KW-0556">Organic radical</keyword>
<protein>
    <recommendedName>
        <fullName evidence="8">Formate C-acetyltransferase</fullName>
    </recommendedName>
</protein>
<evidence type="ECO:0000313" key="7">
    <source>
        <dbReference type="Proteomes" id="UP000886858"/>
    </source>
</evidence>
<dbReference type="PROSITE" id="PS51554">
    <property type="entry name" value="PFL"/>
    <property type="match status" value="1"/>
</dbReference>